<comment type="caution">
    <text evidence="1">The sequence shown here is derived from an EMBL/GenBank/DDBJ whole genome shotgun (WGS) entry which is preliminary data.</text>
</comment>
<reference evidence="2" key="1">
    <citation type="journal article" date="2019" name="Int. J. Syst. Evol. Microbiol.">
        <title>The Global Catalogue of Microorganisms (GCM) 10K type strain sequencing project: providing services to taxonomists for standard genome sequencing and annotation.</title>
        <authorList>
            <consortium name="The Broad Institute Genomics Platform"/>
            <consortium name="The Broad Institute Genome Sequencing Center for Infectious Disease"/>
            <person name="Wu L."/>
            <person name="Ma J."/>
        </authorList>
    </citation>
    <scope>NUCLEOTIDE SEQUENCE [LARGE SCALE GENOMIC DNA]</scope>
    <source>
        <strain evidence="2">JCM 13250</strain>
    </source>
</reference>
<sequence>MGSRQNVQVEVLDVAAVDQMTGKVEAAGASPKMTDKVRKWREQHPLAAKQAAKRADGYGHAVVGETLMYLHRAPDGMVIPHACYPDGTEKVYTDHLHAESAFA</sequence>
<evidence type="ECO:0008006" key="3">
    <source>
        <dbReference type="Google" id="ProtNLM"/>
    </source>
</evidence>
<gene>
    <name evidence="1" type="ORF">GCM10009682_34120</name>
</gene>
<name>A0ABP4YBV2_9ACTN</name>
<evidence type="ECO:0000313" key="2">
    <source>
        <dbReference type="Proteomes" id="UP001500218"/>
    </source>
</evidence>
<evidence type="ECO:0000313" key="1">
    <source>
        <dbReference type="EMBL" id="GAA1809646.1"/>
    </source>
</evidence>
<dbReference type="Proteomes" id="UP001500218">
    <property type="component" value="Unassembled WGS sequence"/>
</dbReference>
<dbReference type="EMBL" id="BAAALT010000100">
    <property type="protein sequence ID" value="GAA1809646.1"/>
    <property type="molecule type" value="Genomic_DNA"/>
</dbReference>
<keyword evidence="2" id="KW-1185">Reference proteome</keyword>
<dbReference type="RefSeq" id="WP_344132517.1">
    <property type="nucleotide sequence ID" value="NZ_BAAALT010000100.1"/>
</dbReference>
<accession>A0ABP4YBV2</accession>
<protein>
    <recommendedName>
        <fullName evidence="3">HNH endonuclease</fullName>
    </recommendedName>
</protein>
<proteinExistence type="predicted"/>
<organism evidence="1 2">
    <name type="scientific">Luedemannella flava</name>
    <dbReference type="NCBI Taxonomy" id="349316"/>
    <lineage>
        <taxon>Bacteria</taxon>
        <taxon>Bacillati</taxon>
        <taxon>Actinomycetota</taxon>
        <taxon>Actinomycetes</taxon>
        <taxon>Micromonosporales</taxon>
        <taxon>Micromonosporaceae</taxon>
        <taxon>Luedemannella</taxon>
    </lineage>
</organism>